<dbReference type="SUPFAM" id="SSF53756">
    <property type="entry name" value="UDP-Glycosyltransferase/glycogen phosphorylase"/>
    <property type="match status" value="1"/>
</dbReference>
<evidence type="ECO:0000256" key="1">
    <source>
        <dbReference type="ARBA" id="ARBA00009995"/>
    </source>
</evidence>
<reference evidence="6" key="1">
    <citation type="submission" date="2022-08" db="EMBL/GenBank/DDBJ databases">
        <authorList>
            <person name="Marques A."/>
        </authorList>
    </citation>
    <scope>NUCLEOTIDE SEQUENCE</scope>
    <source>
        <strain evidence="6">RhyPub2mFocal</strain>
        <tissue evidence="6">Leaves</tissue>
    </source>
</reference>
<dbReference type="Pfam" id="PF00201">
    <property type="entry name" value="UDPGT"/>
    <property type="match status" value="1"/>
</dbReference>
<keyword evidence="7" id="KW-1185">Reference proteome</keyword>
<evidence type="ECO:0000259" key="5">
    <source>
        <dbReference type="Pfam" id="PF26168"/>
    </source>
</evidence>
<feature type="domain" description="Glycosyltransferase N-terminal" evidence="5">
    <location>
        <begin position="7"/>
        <end position="227"/>
    </location>
</feature>
<evidence type="ECO:0000256" key="4">
    <source>
        <dbReference type="RuleBase" id="RU362057"/>
    </source>
</evidence>
<dbReference type="EMBL" id="JAMFTS010000005">
    <property type="protein sequence ID" value="KAJ4749700.1"/>
    <property type="molecule type" value="Genomic_DNA"/>
</dbReference>
<evidence type="ECO:0000313" key="6">
    <source>
        <dbReference type="EMBL" id="KAJ4749700.1"/>
    </source>
</evidence>
<keyword evidence="2 3" id="KW-0808">Transferase</keyword>
<dbReference type="EC" id="2.4.1.-" evidence="4"/>
<sequence length="538" mass="61163">MDNPREEKLNVLMLPFLAYGHVFPYLELAKRLVSCQQYKIDIHICSTPVILQAIKDNLASSSSSELANQIKLIELKLPELPELPSHLHSTKDLHPHLVPRLMRAFDLSAPAFADLLVTLRPDILIYDMHSVWAPVAARQLGIPAIHFNILGATSVAFLHHHFIAHEKPFPFPSIDVGIAFLNRPEEIPEEPEQELTPWEQWGPTMESSSDFIVIRSLPEIESKYIDYISLLTGKEVVPVPLLAKHVNDNLGNEKEYKRIMGWLGNRERRSVVLVSFGSSYVMRNKEMEQLSIALEMSEANFIWIVRLLKHTEENVKAHDPDAFATELPAWFMANLQKEKGIVVNSWAPQMEILAHPNLGAFLTHCGRSSILEGMKAGVPMIALPLEIDQPLNAKLIVELGIGLEIPQQCLGNFKAEDAATCIKKVLKSEHGEKMREKVEDMSKWTYSRNEDADIELLARKMAVLCNSRAVDRFLKCTQYAVLRTFPGPGKYKSTSSRHHIVYVYLYNIIYRHEHASIIDSSTWIYMYINKGRSSLNHI</sequence>
<dbReference type="PROSITE" id="PS00375">
    <property type="entry name" value="UDPGT"/>
    <property type="match status" value="1"/>
</dbReference>
<proteinExistence type="inferred from homology"/>
<gene>
    <name evidence="6" type="ORF">LUZ62_084105</name>
</gene>
<dbReference type="PANTHER" id="PTHR48044">
    <property type="entry name" value="GLYCOSYLTRANSFERASE"/>
    <property type="match status" value="1"/>
</dbReference>
<dbReference type="InterPro" id="IPR035595">
    <property type="entry name" value="UDP_glycos_trans_CS"/>
</dbReference>
<name>A0AAV8C3A4_9POAL</name>
<accession>A0AAV8C3A4</accession>
<dbReference type="AlphaFoldDB" id="A0AAV8C3A4"/>
<dbReference type="GO" id="GO:0008194">
    <property type="term" value="F:UDP-glycosyltransferase activity"/>
    <property type="evidence" value="ECO:0007669"/>
    <property type="project" value="InterPro"/>
</dbReference>
<comment type="similarity">
    <text evidence="1 3">Belongs to the UDP-glycosyltransferase family.</text>
</comment>
<evidence type="ECO:0000313" key="7">
    <source>
        <dbReference type="Proteomes" id="UP001140206"/>
    </source>
</evidence>
<dbReference type="CDD" id="cd03784">
    <property type="entry name" value="GT1_Gtf-like"/>
    <property type="match status" value="1"/>
</dbReference>
<dbReference type="FunFam" id="3.40.50.2000:FF:000060">
    <property type="entry name" value="Glycosyltransferase"/>
    <property type="match status" value="1"/>
</dbReference>
<protein>
    <recommendedName>
        <fullName evidence="4">Glycosyltransferase</fullName>
        <ecNumber evidence="4">2.4.1.-</ecNumber>
    </recommendedName>
</protein>
<evidence type="ECO:0000256" key="3">
    <source>
        <dbReference type="RuleBase" id="RU003718"/>
    </source>
</evidence>
<dbReference type="Proteomes" id="UP001140206">
    <property type="component" value="Chromosome 5"/>
</dbReference>
<keyword evidence="3" id="KW-0328">Glycosyltransferase</keyword>
<evidence type="ECO:0000256" key="2">
    <source>
        <dbReference type="ARBA" id="ARBA00022679"/>
    </source>
</evidence>
<dbReference type="GO" id="GO:1901137">
    <property type="term" value="P:carbohydrate derivative biosynthetic process"/>
    <property type="evidence" value="ECO:0007669"/>
    <property type="project" value="UniProtKB-ARBA"/>
</dbReference>
<comment type="caution">
    <text evidence="6">The sequence shown here is derived from an EMBL/GenBank/DDBJ whole genome shotgun (WGS) entry which is preliminary data.</text>
</comment>
<dbReference type="InterPro" id="IPR058980">
    <property type="entry name" value="Glyco_transf_N"/>
</dbReference>
<dbReference type="PANTHER" id="PTHR48044:SF29">
    <property type="entry name" value="GLYCOSYLTRANSFERASE"/>
    <property type="match status" value="1"/>
</dbReference>
<dbReference type="Gene3D" id="3.40.50.2000">
    <property type="entry name" value="Glycogen Phosphorylase B"/>
    <property type="match status" value="2"/>
</dbReference>
<organism evidence="6 7">
    <name type="scientific">Rhynchospora pubera</name>
    <dbReference type="NCBI Taxonomy" id="906938"/>
    <lineage>
        <taxon>Eukaryota</taxon>
        <taxon>Viridiplantae</taxon>
        <taxon>Streptophyta</taxon>
        <taxon>Embryophyta</taxon>
        <taxon>Tracheophyta</taxon>
        <taxon>Spermatophyta</taxon>
        <taxon>Magnoliopsida</taxon>
        <taxon>Liliopsida</taxon>
        <taxon>Poales</taxon>
        <taxon>Cyperaceae</taxon>
        <taxon>Cyperoideae</taxon>
        <taxon>Rhynchosporeae</taxon>
        <taxon>Rhynchospora</taxon>
    </lineage>
</organism>
<dbReference type="InterPro" id="IPR002213">
    <property type="entry name" value="UDP_glucos_trans"/>
</dbReference>
<dbReference type="Pfam" id="PF26168">
    <property type="entry name" value="Glyco_transf_N"/>
    <property type="match status" value="1"/>
</dbReference>